<dbReference type="PANTHER" id="PTHR10845:SF192">
    <property type="entry name" value="DOUBLE HIT, ISOFORM B"/>
    <property type="match status" value="1"/>
</dbReference>
<dbReference type="SMART" id="SM00315">
    <property type="entry name" value="RGS"/>
    <property type="match status" value="1"/>
</dbReference>
<dbReference type="PROSITE" id="PS50186">
    <property type="entry name" value="DEP"/>
    <property type="match status" value="1"/>
</dbReference>
<dbReference type="PROSITE" id="PS50132">
    <property type="entry name" value="RGS"/>
    <property type="match status" value="1"/>
</dbReference>
<feature type="domain" description="DEP" evidence="2">
    <location>
        <begin position="310"/>
        <end position="375"/>
    </location>
</feature>
<evidence type="ECO:0000259" key="2">
    <source>
        <dbReference type="PROSITE" id="PS50186"/>
    </source>
</evidence>
<comment type="caution">
    <text evidence="3">The sequence shown here is derived from an EMBL/GenBank/DDBJ whole genome shotgun (WGS) entry which is preliminary data.</text>
</comment>
<protein>
    <submittedName>
        <fullName evidence="3">GTPase-activating protein</fullName>
    </submittedName>
</protein>
<dbReference type="SUPFAM" id="SSF48097">
    <property type="entry name" value="Regulator of G-protein signaling, RGS"/>
    <property type="match status" value="1"/>
</dbReference>
<dbReference type="Pfam" id="PF25889">
    <property type="entry name" value="WHD_Fungal_DR"/>
    <property type="match status" value="1"/>
</dbReference>
<dbReference type="SUPFAM" id="SSF46785">
    <property type="entry name" value="Winged helix' DNA-binding domain"/>
    <property type="match status" value="1"/>
</dbReference>
<dbReference type="SMART" id="SM00049">
    <property type="entry name" value="DEP"/>
    <property type="match status" value="1"/>
</dbReference>
<feature type="domain" description="RGS" evidence="1">
    <location>
        <begin position="443"/>
        <end position="566"/>
    </location>
</feature>
<dbReference type="InterPro" id="IPR058855">
    <property type="entry name" value="RGS1/SST2-like_Fungal-DR"/>
</dbReference>
<accession>A0AAV5RW62</accession>
<organism evidence="3 4">
    <name type="scientific">Maudiozyma humilis</name>
    <name type="common">Sour dough yeast</name>
    <name type="synonym">Kazachstania humilis</name>
    <dbReference type="NCBI Taxonomy" id="51915"/>
    <lineage>
        <taxon>Eukaryota</taxon>
        <taxon>Fungi</taxon>
        <taxon>Dikarya</taxon>
        <taxon>Ascomycota</taxon>
        <taxon>Saccharomycotina</taxon>
        <taxon>Saccharomycetes</taxon>
        <taxon>Saccharomycetales</taxon>
        <taxon>Saccharomycetaceae</taxon>
        <taxon>Maudiozyma</taxon>
    </lineage>
</organism>
<dbReference type="Proteomes" id="UP001377567">
    <property type="component" value="Unassembled WGS sequence"/>
</dbReference>
<dbReference type="AlphaFoldDB" id="A0AAV5RW62"/>
<gene>
    <name evidence="3" type="ORF">DAKH74_022990</name>
</gene>
<sequence>MERKSPQPDADLEDTLPKHKNFRYTPNGLIFAADIKSVYSVFLICARLTDSNSDSKGFLGSFNKGYPYSFSLDNALSILKDMVVSSKETSTCITISYKLPEKFAIHLLNLFMTAKLLHSPADRTRYRVKQHVLMQPTPKGVAILRKFSRDIGLKVIPEILTSTLNSMNLFLFERSSVSDSIIQSNYLIHILFIRMMGMRPNCWSPTNKNEPLPTLGELLDCVSDTFTFENFDEMDLDRFDPNGQLQSVGMKRSWSDQIDDDALNDHNRESPLAHKFFTNPDSDSHAQYYVSDSGLRCFHSKVFGDNKLEIDYSFTSKAIWQWLMDCTDIMYPQEAIAIAALFLKVGLIVPILLPPSETSRRKFSIGRSAYFTLSRLGSDILQWNTSPENNEAQSNLHIETPNDTFIDTGFMETGNVLIGNEKKTLSNDLDNIYEKDAPTQFTTLTDILRDPGVRYLFRLHLEKEVCAENLYSYIDIKKFLKRMTILKKIMESKYINDLKIKNGLSSAKNNIISTINSALIKQANECLEMGYRIFSTYIMVGAPRELNIDHSLRQEITSVMLHPRSPITEVNILSTPDDSSSSETLTKSNFLDTDFQLKPVPENHQHHPYFQDSIISAQRSNNSSTRIARPTPLDMNSIDPNVNNLDNICLTSLASPSERDLLDRTNKIPMKSDLKNTIAILKQLYPLYEEVAGRMYKIMSTDSLQKFHASKLYSEINSIIRHQSH</sequence>
<dbReference type="InterPro" id="IPR016137">
    <property type="entry name" value="RGS"/>
</dbReference>
<dbReference type="InterPro" id="IPR000591">
    <property type="entry name" value="DEP_dom"/>
</dbReference>
<evidence type="ECO:0000313" key="4">
    <source>
        <dbReference type="Proteomes" id="UP001377567"/>
    </source>
</evidence>
<dbReference type="InterPro" id="IPR036305">
    <property type="entry name" value="RGS_sf"/>
</dbReference>
<proteinExistence type="predicted"/>
<dbReference type="CDD" id="cd04450">
    <property type="entry name" value="DEP_RGS7-like"/>
    <property type="match status" value="1"/>
</dbReference>
<dbReference type="GO" id="GO:0030695">
    <property type="term" value="F:GTPase regulator activity"/>
    <property type="evidence" value="ECO:0007669"/>
    <property type="project" value="UniProtKB-ARBA"/>
</dbReference>
<reference evidence="3 4" key="1">
    <citation type="journal article" date="2023" name="Elife">
        <title>Identification of key yeast species and microbe-microbe interactions impacting larval growth of Drosophila in the wild.</title>
        <authorList>
            <person name="Mure A."/>
            <person name="Sugiura Y."/>
            <person name="Maeda R."/>
            <person name="Honda K."/>
            <person name="Sakurai N."/>
            <person name="Takahashi Y."/>
            <person name="Watada M."/>
            <person name="Katoh T."/>
            <person name="Gotoh A."/>
            <person name="Gotoh Y."/>
            <person name="Taniguchi I."/>
            <person name="Nakamura K."/>
            <person name="Hayashi T."/>
            <person name="Katayama T."/>
            <person name="Uemura T."/>
            <person name="Hattori Y."/>
        </authorList>
    </citation>
    <scope>NUCLEOTIDE SEQUENCE [LARGE SCALE GENOMIC DNA]</scope>
    <source>
        <strain evidence="3 4">KH-74</strain>
    </source>
</reference>
<dbReference type="Pfam" id="PF00615">
    <property type="entry name" value="RGS"/>
    <property type="match status" value="1"/>
</dbReference>
<evidence type="ECO:0000259" key="1">
    <source>
        <dbReference type="PROSITE" id="PS50132"/>
    </source>
</evidence>
<keyword evidence="4" id="KW-1185">Reference proteome</keyword>
<dbReference type="Gene3D" id="1.10.167.10">
    <property type="entry name" value="Regulator of G-protein Signalling 4, domain 2"/>
    <property type="match status" value="1"/>
</dbReference>
<dbReference type="InterPro" id="IPR044926">
    <property type="entry name" value="RGS_subdomain_2"/>
</dbReference>
<dbReference type="EMBL" id="BTGD01000005">
    <property type="protein sequence ID" value="GMM55683.1"/>
    <property type="molecule type" value="Genomic_DNA"/>
</dbReference>
<dbReference type="GO" id="GO:0035556">
    <property type="term" value="P:intracellular signal transduction"/>
    <property type="evidence" value="ECO:0007669"/>
    <property type="project" value="InterPro"/>
</dbReference>
<evidence type="ECO:0000313" key="3">
    <source>
        <dbReference type="EMBL" id="GMM55683.1"/>
    </source>
</evidence>
<dbReference type="PANTHER" id="PTHR10845">
    <property type="entry name" value="REGULATOR OF G PROTEIN SIGNALING"/>
    <property type="match status" value="1"/>
</dbReference>
<dbReference type="InterPro" id="IPR036390">
    <property type="entry name" value="WH_DNA-bd_sf"/>
</dbReference>
<name>A0AAV5RW62_MAUHU</name>